<protein>
    <submittedName>
        <fullName evidence="1">Uncharacterized protein</fullName>
    </submittedName>
</protein>
<gene>
    <name evidence="1" type="ORF">C0Q70_08126</name>
</gene>
<dbReference type="EMBL" id="PZQS01000004">
    <property type="protein sequence ID" value="PVD32681.1"/>
    <property type="molecule type" value="Genomic_DNA"/>
</dbReference>
<reference evidence="1 2" key="1">
    <citation type="submission" date="2018-04" db="EMBL/GenBank/DDBJ databases">
        <title>The genome of golden apple snail Pomacea canaliculata provides insight into stress tolerance and invasive adaptation.</title>
        <authorList>
            <person name="Liu C."/>
            <person name="Liu B."/>
            <person name="Ren Y."/>
            <person name="Zhang Y."/>
            <person name="Wang H."/>
            <person name="Li S."/>
            <person name="Jiang F."/>
            <person name="Yin L."/>
            <person name="Zhang G."/>
            <person name="Qian W."/>
            <person name="Fan W."/>
        </authorList>
    </citation>
    <scope>NUCLEOTIDE SEQUENCE [LARGE SCALE GENOMIC DNA]</scope>
    <source>
        <strain evidence="1">SZHN2017</strain>
        <tissue evidence="1">Muscle</tissue>
    </source>
</reference>
<sequence>MTKRLGGGLAETTGERHLVAQEALKGLNSRDQMSEALRNYGDVGCGREGKGRITCLLPEAHHSLEPACPCAKFLQPKGRATN</sequence>
<organism evidence="1 2">
    <name type="scientific">Pomacea canaliculata</name>
    <name type="common">Golden apple snail</name>
    <dbReference type="NCBI Taxonomy" id="400727"/>
    <lineage>
        <taxon>Eukaryota</taxon>
        <taxon>Metazoa</taxon>
        <taxon>Spiralia</taxon>
        <taxon>Lophotrochozoa</taxon>
        <taxon>Mollusca</taxon>
        <taxon>Gastropoda</taxon>
        <taxon>Caenogastropoda</taxon>
        <taxon>Architaenioglossa</taxon>
        <taxon>Ampullarioidea</taxon>
        <taxon>Ampullariidae</taxon>
        <taxon>Pomacea</taxon>
    </lineage>
</organism>
<comment type="caution">
    <text evidence="1">The sequence shown here is derived from an EMBL/GenBank/DDBJ whole genome shotgun (WGS) entry which is preliminary data.</text>
</comment>
<evidence type="ECO:0000313" key="1">
    <source>
        <dbReference type="EMBL" id="PVD32681.1"/>
    </source>
</evidence>
<name>A0A2T7PGY9_POMCA</name>
<keyword evidence="2" id="KW-1185">Reference proteome</keyword>
<proteinExistence type="predicted"/>
<dbReference type="AlphaFoldDB" id="A0A2T7PGY9"/>
<evidence type="ECO:0000313" key="2">
    <source>
        <dbReference type="Proteomes" id="UP000245119"/>
    </source>
</evidence>
<accession>A0A2T7PGY9</accession>
<dbReference type="Proteomes" id="UP000245119">
    <property type="component" value="Linkage Group LG4"/>
</dbReference>